<dbReference type="Proteomes" id="UP000008952">
    <property type="component" value="Unassembled WGS sequence"/>
</dbReference>
<dbReference type="STRING" id="1094558.ME5_00028"/>
<name>J0R7D6_9HYPH</name>
<dbReference type="HOGENOM" id="CLU_2166002_0_0_5"/>
<protein>
    <submittedName>
        <fullName evidence="1">Uncharacterized protein</fullName>
    </submittedName>
</protein>
<evidence type="ECO:0000313" key="1">
    <source>
        <dbReference type="EMBL" id="EJF91649.1"/>
    </source>
</evidence>
<dbReference type="PATRIC" id="fig|1094558.3.peg.28"/>
<keyword evidence="2" id="KW-1185">Reference proteome</keyword>
<reference evidence="1 2" key="1">
    <citation type="submission" date="2012-03" db="EMBL/GenBank/DDBJ databases">
        <title>The Genome Sequence of Bartonella tamiae Th239.</title>
        <authorList>
            <consortium name="The Broad Institute Genome Sequencing Platform"/>
            <consortium name="The Broad Institute Genome Sequencing Center for Infectious Disease"/>
            <person name="Feldgarden M."/>
            <person name="Kirby J."/>
            <person name="Kosoy M."/>
            <person name="Birtles R."/>
            <person name="Probert W.S."/>
            <person name="Chiaraviglio L."/>
            <person name="Young S.K."/>
            <person name="Zeng Q."/>
            <person name="Gargeya S."/>
            <person name="Fitzgerald M."/>
            <person name="Haas B."/>
            <person name="Abouelleil A."/>
            <person name="Alvarado L."/>
            <person name="Arachchi H.M."/>
            <person name="Berlin A."/>
            <person name="Chapman S.B."/>
            <person name="Gearin G."/>
            <person name="Goldberg J."/>
            <person name="Griggs A."/>
            <person name="Gujja S."/>
            <person name="Hansen M."/>
            <person name="Heiman D."/>
            <person name="Howarth C."/>
            <person name="Larimer J."/>
            <person name="Lui A."/>
            <person name="MacDonald P.J.P."/>
            <person name="McCowen C."/>
            <person name="Montmayeur A."/>
            <person name="Murphy C."/>
            <person name="Neiman D."/>
            <person name="Pearson M."/>
            <person name="Priest M."/>
            <person name="Roberts A."/>
            <person name="Saif S."/>
            <person name="Shea T."/>
            <person name="Sisk P."/>
            <person name="Stolte C."/>
            <person name="Sykes S."/>
            <person name="Wortman J."/>
            <person name="Nusbaum C."/>
            <person name="Birren B."/>
        </authorList>
    </citation>
    <scope>NUCLEOTIDE SEQUENCE [LARGE SCALE GENOMIC DNA]</scope>
    <source>
        <strain evidence="1 2">Th239</strain>
    </source>
</reference>
<proteinExistence type="predicted"/>
<comment type="caution">
    <text evidence="1">The sequence shown here is derived from an EMBL/GenBank/DDBJ whole genome shotgun (WGS) entry which is preliminary data.</text>
</comment>
<evidence type="ECO:0000313" key="2">
    <source>
        <dbReference type="Proteomes" id="UP000008952"/>
    </source>
</evidence>
<accession>J0R7D6</accession>
<dbReference type="RefSeq" id="WP_008037260.1">
    <property type="nucleotide sequence ID" value="NZ_JH725147.1"/>
</dbReference>
<gene>
    <name evidence="1" type="ORF">ME5_00028</name>
</gene>
<sequence length="110" mass="12463">MAYIYYSIPLFNDNGRQISELDGKVEFSVGLDNGEPFAEIDCIYADDFEGFEICYSANSDTPFDLTVFLRAKEYLEQSDAFQNEAINEDGSFVYEGRGSNDPDGYFKRVA</sequence>
<dbReference type="AlphaFoldDB" id="J0R7D6"/>
<dbReference type="EMBL" id="AIMB01000001">
    <property type="protein sequence ID" value="EJF91649.1"/>
    <property type="molecule type" value="Genomic_DNA"/>
</dbReference>
<organism evidence="1 2">
    <name type="scientific">Bartonella tamiae Th239</name>
    <dbReference type="NCBI Taxonomy" id="1094558"/>
    <lineage>
        <taxon>Bacteria</taxon>
        <taxon>Pseudomonadati</taxon>
        <taxon>Pseudomonadota</taxon>
        <taxon>Alphaproteobacteria</taxon>
        <taxon>Hyphomicrobiales</taxon>
        <taxon>Bartonellaceae</taxon>
        <taxon>Bartonella</taxon>
    </lineage>
</organism>